<gene>
    <name evidence="2" type="ORF">Ahy_A03g014942</name>
</gene>
<keyword evidence="1" id="KW-0472">Membrane</keyword>
<comment type="caution">
    <text evidence="2">The sequence shown here is derived from an EMBL/GenBank/DDBJ whole genome shotgun (WGS) entry which is preliminary data.</text>
</comment>
<accession>A0A445DZ03</accession>
<protein>
    <submittedName>
        <fullName evidence="2">Uncharacterized protein</fullName>
    </submittedName>
</protein>
<proteinExistence type="predicted"/>
<evidence type="ECO:0000313" key="2">
    <source>
        <dbReference type="EMBL" id="RYR68442.1"/>
    </source>
</evidence>
<dbReference type="AlphaFoldDB" id="A0A445DZ03"/>
<feature type="transmembrane region" description="Helical" evidence="1">
    <location>
        <begin position="26"/>
        <end position="45"/>
    </location>
</feature>
<dbReference type="EMBL" id="SDMP01000003">
    <property type="protein sequence ID" value="RYR68442.1"/>
    <property type="molecule type" value="Genomic_DNA"/>
</dbReference>
<evidence type="ECO:0000256" key="1">
    <source>
        <dbReference type="SAM" id="Phobius"/>
    </source>
</evidence>
<reference evidence="2 3" key="1">
    <citation type="submission" date="2019-01" db="EMBL/GenBank/DDBJ databases">
        <title>Sequencing of cultivated peanut Arachis hypogaea provides insights into genome evolution and oil improvement.</title>
        <authorList>
            <person name="Chen X."/>
        </authorList>
    </citation>
    <scope>NUCLEOTIDE SEQUENCE [LARGE SCALE GENOMIC DNA]</scope>
    <source>
        <strain evidence="3">cv. Fuhuasheng</strain>
        <tissue evidence="2">Leaves</tissue>
    </source>
</reference>
<organism evidence="2 3">
    <name type="scientific">Arachis hypogaea</name>
    <name type="common">Peanut</name>
    <dbReference type="NCBI Taxonomy" id="3818"/>
    <lineage>
        <taxon>Eukaryota</taxon>
        <taxon>Viridiplantae</taxon>
        <taxon>Streptophyta</taxon>
        <taxon>Embryophyta</taxon>
        <taxon>Tracheophyta</taxon>
        <taxon>Spermatophyta</taxon>
        <taxon>Magnoliopsida</taxon>
        <taxon>eudicotyledons</taxon>
        <taxon>Gunneridae</taxon>
        <taxon>Pentapetalae</taxon>
        <taxon>rosids</taxon>
        <taxon>fabids</taxon>
        <taxon>Fabales</taxon>
        <taxon>Fabaceae</taxon>
        <taxon>Papilionoideae</taxon>
        <taxon>50 kb inversion clade</taxon>
        <taxon>dalbergioids sensu lato</taxon>
        <taxon>Dalbergieae</taxon>
        <taxon>Pterocarpus clade</taxon>
        <taxon>Arachis</taxon>
    </lineage>
</organism>
<keyword evidence="3" id="KW-1185">Reference proteome</keyword>
<evidence type="ECO:0000313" key="3">
    <source>
        <dbReference type="Proteomes" id="UP000289738"/>
    </source>
</evidence>
<keyword evidence="1" id="KW-0812">Transmembrane</keyword>
<name>A0A445DZ03_ARAHY</name>
<sequence>MTMYISSSSRGLVKSMLRKNPKLRQAYVYLLDFLTVTFYLLNYVLTDLLHILSSTPRHPNLIEHTSEKAKEAKDIQVRKLVDT</sequence>
<dbReference type="Proteomes" id="UP000289738">
    <property type="component" value="Chromosome A03"/>
</dbReference>
<keyword evidence="1" id="KW-1133">Transmembrane helix</keyword>